<dbReference type="GO" id="GO:1902388">
    <property type="term" value="F:ceramide 1-phosphate transfer activity"/>
    <property type="evidence" value="ECO:0007669"/>
    <property type="project" value="TreeGrafter"/>
</dbReference>
<feature type="domain" description="Glycolipid transfer protein" evidence="2">
    <location>
        <begin position="21"/>
        <end position="173"/>
    </location>
</feature>
<dbReference type="OrthoDB" id="205255at2759"/>
<evidence type="ECO:0000313" key="4">
    <source>
        <dbReference type="Proteomes" id="UP000724874"/>
    </source>
</evidence>
<dbReference type="Pfam" id="PF08718">
    <property type="entry name" value="GLTP"/>
    <property type="match status" value="1"/>
</dbReference>
<evidence type="ECO:0000256" key="1">
    <source>
        <dbReference type="ARBA" id="ARBA00022448"/>
    </source>
</evidence>
<dbReference type="GO" id="GO:1902387">
    <property type="term" value="F:ceramide 1-phosphate binding"/>
    <property type="evidence" value="ECO:0007669"/>
    <property type="project" value="TreeGrafter"/>
</dbReference>
<dbReference type="GO" id="GO:0016020">
    <property type="term" value="C:membrane"/>
    <property type="evidence" value="ECO:0007669"/>
    <property type="project" value="TreeGrafter"/>
</dbReference>
<sequence>MAPYFETVKSFAEVPFTEEGVETGSFLEASDGLVQMFDLLGSGVFAFVQTDIRNNIHGVRSRYEVTKDRSGTLEELVRSEYAELEGQKNATPCLVRLTRQVLDKLASSLPTGLSFTCKALQNMQHDPGSELHICFKRSYDDVLRHHHTFIIRSVVSLAIRAVPRRDDFYAKISQGGSIEKLDAALANGFKLRAHRSTCQHLLEQGGYGEYKDVLYLLYYLLSF</sequence>
<keyword evidence="4" id="KW-1185">Reference proteome</keyword>
<evidence type="ECO:0000259" key="2">
    <source>
        <dbReference type="Pfam" id="PF08718"/>
    </source>
</evidence>
<comment type="caution">
    <text evidence="3">The sequence shown here is derived from an EMBL/GenBank/DDBJ whole genome shotgun (WGS) entry which is preliminary data.</text>
</comment>
<accession>A0A9P5TIA3</accession>
<dbReference type="InterPro" id="IPR036497">
    <property type="entry name" value="GLTP_sf"/>
</dbReference>
<protein>
    <submittedName>
        <fullName evidence="3">Glycolipid transfer protein domain-containing protein</fullName>
    </submittedName>
</protein>
<dbReference type="Proteomes" id="UP000724874">
    <property type="component" value="Unassembled WGS sequence"/>
</dbReference>
<dbReference type="PANTHER" id="PTHR10219">
    <property type="entry name" value="GLYCOLIPID TRANSFER PROTEIN-RELATED"/>
    <property type="match status" value="1"/>
</dbReference>
<dbReference type="PANTHER" id="PTHR10219:SF25">
    <property type="entry name" value="PLECKSTRIN HOMOLOGY DOMAIN-CONTAINING FAMILY A MEMBER 8"/>
    <property type="match status" value="1"/>
</dbReference>
<proteinExistence type="predicted"/>
<keyword evidence="1" id="KW-0813">Transport</keyword>
<dbReference type="InterPro" id="IPR014830">
    <property type="entry name" value="Glycolipid_transfer_prot_dom"/>
</dbReference>
<organism evidence="3 4">
    <name type="scientific">Gymnopilus junonius</name>
    <name type="common">Spectacular rustgill mushroom</name>
    <name type="synonym">Gymnopilus spectabilis subsp. junonius</name>
    <dbReference type="NCBI Taxonomy" id="109634"/>
    <lineage>
        <taxon>Eukaryota</taxon>
        <taxon>Fungi</taxon>
        <taxon>Dikarya</taxon>
        <taxon>Basidiomycota</taxon>
        <taxon>Agaricomycotina</taxon>
        <taxon>Agaricomycetes</taxon>
        <taxon>Agaricomycetidae</taxon>
        <taxon>Agaricales</taxon>
        <taxon>Agaricineae</taxon>
        <taxon>Hymenogastraceae</taxon>
        <taxon>Gymnopilus</taxon>
    </lineage>
</organism>
<dbReference type="Gene3D" id="1.10.3520.10">
    <property type="entry name" value="Glycolipid transfer protein"/>
    <property type="match status" value="1"/>
</dbReference>
<dbReference type="SUPFAM" id="SSF110004">
    <property type="entry name" value="Glycolipid transfer protein, GLTP"/>
    <property type="match status" value="1"/>
</dbReference>
<gene>
    <name evidence="3" type="ORF">CPB84DRAFT_1688342</name>
</gene>
<name>A0A9P5TIA3_GYMJU</name>
<evidence type="ECO:0000313" key="3">
    <source>
        <dbReference type="EMBL" id="KAF8878383.1"/>
    </source>
</evidence>
<reference evidence="3" key="1">
    <citation type="submission" date="2020-11" db="EMBL/GenBank/DDBJ databases">
        <authorList>
            <consortium name="DOE Joint Genome Institute"/>
            <person name="Ahrendt S."/>
            <person name="Riley R."/>
            <person name="Andreopoulos W."/>
            <person name="LaButti K."/>
            <person name="Pangilinan J."/>
            <person name="Ruiz-duenas F.J."/>
            <person name="Barrasa J.M."/>
            <person name="Sanchez-Garcia M."/>
            <person name="Camarero S."/>
            <person name="Miyauchi S."/>
            <person name="Serrano A."/>
            <person name="Linde D."/>
            <person name="Babiker R."/>
            <person name="Drula E."/>
            <person name="Ayuso-Fernandez I."/>
            <person name="Pacheco R."/>
            <person name="Padilla G."/>
            <person name="Ferreira P."/>
            <person name="Barriuso J."/>
            <person name="Kellner H."/>
            <person name="Castanera R."/>
            <person name="Alfaro M."/>
            <person name="Ramirez L."/>
            <person name="Pisabarro A.G."/>
            <person name="Kuo A."/>
            <person name="Tritt A."/>
            <person name="Lipzen A."/>
            <person name="He G."/>
            <person name="Yan M."/>
            <person name="Ng V."/>
            <person name="Cullen D."/>
            <person name="Martin F."/>
            <person name="Rosso M.-N."/>
            <person name="Henrissat B."/>
            <person name="Hibbett D."/>
            <person name="Martinez A.T."/>
            <person name="Grigoriev I.V."/>
        </authorList>
    </citation>
    <scope>NUCLEOTIDE SEQUENCE</scope>
    <source>
        <strain evidence="3">AH 44721</strain>
    </source>
</reference>
<dbReference type="AlphaFoldDB" id="A0A9P5TIA3"/>
<dbReference type="EMBL" id="JADNYJ010000159">
    <property type="protein sequence ID" value="KAF8878383.1"/>
    <property type="molecule type" value="Genomic_DNA"/>
</dbReference>
<dbReference type="GO" id="GO:0005829">
    <property type="term" value="C:cytosol"/>
    <property type="evidence" value="ECO:0007669"/>
    <property type="project" value="TreeGrafter"/>
</dbReference>